<dbReference type="AlphaFoldDB" id="A0AAN1WJS7"/>
<evidence type="ECO:0008006" key="3">
    <source>
        <dbReference type="Google" id="ProtNLM"/>
    </source>
</evidence>
<dbReference type="KEGG" id="marq:MARGE09_P3065"/>
<evidence type="ECO:0000313" key="2">
    <source>
        <dbReference type="Proteomes" id="UP001320119"/>
    </source>
</evidence>
<protein>
    <recommendedName>
        <fullName evidence="3">AbrB family transcriptional regulator</fullName>
    </recommendedName>
</protein>
<dbReference type="Proteomes" id="UP001320119">
    <property type="component" value="Chromosome"/>
</dbReference>
<organism evidence="1 2">
    <name type="scientific">Marinagarivorans cellulosilyticus</name>
    <dbReference type="NCBI Taxonomy" id="2721545"/>
    <lineage>
        <taxon>Bacteria</taxon>
        <taxon>Pseudomonadati</taxon>
        <taxon>Pseudomonadota</taxon>
        <taxon>Gammaproteobacteria</taxon>
        <taxon>Cellvibrionales</taxon>
        <taxon>Cellvibrionaceae</taxon>
        <taxon>Marinagarivorans</taxon>
    </lineage>
</organism>
<dbReference type="InterPro" id="IPR037914">
    <property type="entry name" value="SpoVT-AbrB_sf"/>
</dbReference>
<reference evidence="1 2" key="1">
    <citation type="journal article" date="2022" name="IScience">
        <title>An ultrasensitive nanofiber-based assay for enzymatic hydrolysis and deep-sea microbial degradation of cellulose.</title>
        <authorList>
            <person name="Tsudome M."/>
            <person name="Tachioka M."/>
            <person name="Miyazaki M."/>
            <person name="Uchimura K."/>
            <person name="Tsuda M."/>
            <person name="Takaki Y."/>
            <person name="Deguchi S."/>
        </authorList>
    </citation>
    <scope>NUCLEOTIDE SEQUENCE [LARGE SCALE GENOMIC DNA]</scope>
    <source>
        <strain evidence="1 2">GE09</strain>
    </source>
</reference>
<keyword evidence="2" id="KW-1185">Reference proteome</keyword>
<gene>
    <name evidence="1" type="ORF">MARGE09_P3065</name>
</gene>
<dbReference type="EMBL" id="AP023086">
    <property type="protein sequence ID" value="BCD98864.1"/>
    <property type="molecule type" value="Genomic_DNA"/>
</dbReference>
<dbReference type="SUPFAM" id="SSF89447">
    <property type="entry name" value="AbrB/MazE/MraZ-like"/>
    <property type="match status" value="1"/>
</dbReference>
<name>A0AAN1WJS7_9GAMM</name>
<proteinExistence type="predicted"/>
<evidence type="ECO:0000313" key="1">
    <source>
        <dbReference type="EMBL" id="BCD98864.1"/>
    </source>
</evidence>
<sequence length="73" mass="7910">MPKVSAKRQITLPIDQCRDAGIEPGDDYSSYVDNEGHITIIKKVAGAAKGLLSDIDVNRKYSDEDSLQSSIAT</sequence>
<dbReference type="RefSeq" id="WP_236983506.1">
    <property type="nucleotide sequence ID" value="NZ_AP023086.1"/>
</dbReference>
<accession>A0AAN1WJS7</accession>